<dbReference type="Gene3D" id="2.40.128.270">
    <property type="match status" value="1"/>
</dbReference>
<evidence type="ECO:0000313" key="3">
    <source>
        <dbReference type="EMBL" id="EKB30909.1"/>
    </source>
</evidence>
<feature type="domain" description="DUF306" evidence="2">
    <location>
        <begin position="39"/>
        <end position="131"/>
    </location>
</feature>
<dbReference type="AlphaFoldDB" id="K1KGS2"/>
<dbReference type="Pfam" id="PF03724">
    <property type="entry name" value="META"/>
    <property type="match status" value="1"/>
</dbReference>
<evidence type="ECO:0000259" key="2">
    <source>
        <dbReference type="Pfam" id="PF03724"/>
    </source>
</evidence>
<dbReference type="PANTHER" id="PTHR35535:SF1">
    <property type="entry name" value="HEAT SHOCK PROTEIN HSLJ"/>
    <property type="match status" value="1"/>
</dbReference>
<dbReference type="Proteomes" id="UP000005835">
    <property type="component" value="Unassembled WGS sequence"/>
</dbReference>
<reference evidence="3 4" key="1">
    <citation type="submission" date="2012-05" db="EMBL/GenBank/DDBJ databases">
        <title>The Genome Sequence of Sutterella wadsworthensis 2_1_59BFAA.</title>
        <authorList>
            <consortium name="The Broad Institute Genome Sequencing Platform"/>
            <person name="Earl A."/>
            <person name="Ward D."/>
            <person name="Feldgarden M."/>
            <person name="Gevers D."/>
            <person name="Daigneault M."/>
            <person name="Strauss J."/>
            <person name="Allen-Vercoe E."/>
            <person name="Walker B."/>
            <person name="Young S.K."/>
            <person name="Zeng Q."/>
            <person name="Gargeya S."/>
            <person name="Fitzgerald M."/>
            <person name="Haas B."/>
            <person name="Abouelleil A."/>
            <person name="Alvarado L."/>
            <person name="Arachchi H.M."/>
            <person name="Berlin A.M."/>
            <person name="Chapman S.B."/>
            <person name="Goldberg J."/>
            <person name="Griggs A."/>
            <person name="Gujja S."/>
            <person name="Hansen M."/>
            <person name="Howarth C."/>
            <person name="Imamovic A."/>
            <person name="Larimer J."/>
            <person name="McCowen C."/>
            <person name="Montmayeur A."/>
            <person name="Murphy C."/>
            <person name="Neiman D."/>
            <person name="Pearson M."/>
            <person name="Priest M."/>
            <person name="Roberts A."/>
            <person name="Saif S."/>
            <person name="Shea T."/>
            <person name="Sisk P."/>
            <person name="Sykes S."/>
            <person name="Wortman J."/>
            <person name="Nusbaum C."/>
            <person name="Birren B."/>
        </authorList>
    </citation>
    <scope>NUCLEOTIDE SEQUENCE [LARGE SCALE GENOMIC DNA]</scope>
    <source>
        <strain evidence="3 4">2_1_59BFAA</strain>
    </source>
</reference>
<evidence type="ECO:0000313" key="4">
    <source>
        <dbReference type="Proteomes" id="UP000005835"/>
    </source>
</evidence>
<dbReference type="PATRIC" id="fig|742823.3.peg.1592"/>
<keyword evidence="1" id="KW-0732">Signal</keyword>
<dbReference type="RefSeq" id="WP_005435858.1">
    <property type="nucleotide sequence ID" value="NZ_JH815517.1"/>
</dbReference>
<accession>K1KGS2</accession>
<organism evidence="3 4">
    <name type="scientific">Sutterella wadsworthensis 2_1_59BFAA</name>
    <dbReference type="NCBI Taxonomy" id="742823"/>
    <lineage>
        <taxon>Bacteria</taxon>
        <taxon>Pseudomonadati</taxon>
        <taxon>Pseudomonadota</taxon>
        <taxon>Betaproteobacteria</taxon>
        <taxon>Burkholderiales</taxon>
        <taxon>Sutterellaceae</taxon>
        <taxon>Sutterella</taxon>
    </lineage>
</organism>
<feature type="signal peptide" evidence="1">
    <location>
        <begin position="1"/>
        <end position="20"/>
    </location>
</feature>
<evidence type="ECO:0000256" key="1">
    <source>
        <dbReference type="SAM" id="SignalP"/>
    </source>
</evidence>
<gene>
    <name evidence="3" type="ORF">HMPREF9465_01599</name>
</gene>
<dbReference type="HOGENOM" id="CLU_075808_6_3_4"/>
<comment type="caution">
    <text evidence="3">The sequence shown here is derived from an EMBL/GenBank/DDBJ whole genome shotgun (WGS) entry which is preliminary data.</text>
</comment>
<sequence>MKLRHAAAIVPCAIALTACTAVTSTQNADLAGRSLMWTDGATEECEVPPSIKFGADGKVSGNAGCNLLVGGWTLQGDKLDLSQLGSTRRMCGPELMKMEDAFLSNLGKTVYVETEGDKVRLLDAERKLVMTLVPEAPGVCK</sequence>
<dbReference type="InterPro" id="IPR053147">
    <property type="entry name" value="Hsp_HslJ-like"/>
</dbReference>
<name>K1KGS2_9BURK</name>
<dbReference type="InterPro" id="IPR038670">
    <property type="entry name" value="HslJ-like_sf"/>
</dbReference>
<protein>
    <recommendedName>
        <fullName evidence="2">DUF306 domain-containing protein</fullName>
    </recommendedName>
</protein>
<keyword evidence="4" id="KW-1185">Reference proteome</keyword>
<dbReference type="PANTHER" id="PTHR35535">
    <property type="entry name" value="HEAT SHOCK PROTEIN HSLJ"/>
    <property type="match status" value="1"/>
</dbReference>
<feature type="chain" id="PRO_5003846798" description="DUF306 domain-containing protein" evidence="1">
    <location>
        <begin position="21"/>
        <end position="141"/>
    </location>
</feature>
<dbReference type="InterPro" id="IPR005184">
    <property type="entry name" value="DUF306_Meta_HslJ"/>
</dbReference>
<dbReference type="PROSITE" id="PS51257">
    <property type="entry name" value="PROKAR_LIPOPROTEIN"/>
    <property type="match status" value="1"/>
</dbReference>
<dbReference type="eggNOG" id="COG3187">
    <property type="taxonomic scope" value="Bacteria"/>
</dbReference>
<dbReference type="EMBL" id="ADMG01000035">
    <property type="protein sequence ID" value="EKB30909.1"/>
    <property type="molecule type" value="Genomic_DNA"/>
</dbReference>
<proteinExistence type="predicted"/>